<dbReference type="InterPro" id="IPR035093">
    <property type="entry name" value="RelE/ParE_toxin_dom_sf"/>
</dbReference>
<evidence type="ECO:0000256" key="1">
    <source>
        <dbReference type="ARBA" id="ARBA00022649"/>
    </source>
</evidence>
<protein>
    <submittedName>
        <fullName evidence="2">Toxin ParE</fullName>
    </submittedName>
</protein>
<proteinExistence type="predicted"/>
<keyword evidence="1" id="KW-1277">Toxin-antitoxin system</keyword>
<dbReference type="AlphaFoldDB" id="A0A388TI02"/>
<dbReference type="InterPro" id="IPR007712">
    <property type="entry name" value="RelE/ParE_toxin"/>
</dbReference>
<evidence type="ECO:0000313" key="3">
    <source>
        <dbReference type="Proteomes" id="UP000275925"/>
    </source>
</evidence>
<name>A0A388TI02_9BACT</name>
<organism evidence="2 3">
    <name type="scientific">Candidatus Termititenax persephonae</name>
    <dbReference type="NCBI Taxonomy" id="2218525"/>
    <lineage>
        <taxon>Bacteria</taxon>
        <taxon>Bacillati</taxon>
        <taxon>Candidatus Margulisiibacteriota</taxon>
        <taxon>Candidatus Termititenacia</taxon>
        <taxon>Candidatus Termititenacales</taxon>
        <taxon>Candidatus Termititenacaceae</taxon>
        <taxon>Candidatus Termititenax</taxon>
    </lineage>
</organism>
<dbReference type="Pfam" id="PF15738">
    <property type="entry name" value="YafQ_toxin"/>
    <property type="match status" value="1"/>
</dbReference>
<evidence type="ECO:0000313" key="2">
    <source>
        <dbReference type="EMBL" id="GBR76792.1"/>
    </source>
</evidence>
<dbReference type="InterPro" id="IPR004386">
    <property type="entry name" value="Toxin_YafQ-like"/>
</dbReference>
<dbReference type="EMBL" id="BGZO01000049">
    <property type="protein sequence ID" value="GBR76792.1"/>
    <property type="molecule type" value="Genomic_DNA"/>
</dbReference>
<gene>
    <name evidence="2" type="primary">parE</name>
    <name evidence="2" type="ORF">NO2_1284</name>
</gene>
<comment type="caution">
    <text evidence="2">The sequence shown here is derived from an EMBL/GenBank/DDBJ whole genome shotgun (WGS) entry which is preliminary data.</text>
</comment>
<dbReference type="SUPFAM" id="SSF143011">
    <property type="entry name" value="RelE-like"/>
    <property type="match status" value="1"/>
</dbReference>
<accession>A0A388TI02</accession>
<keyword evidence="3" id="KW-1185">Reference proteome</keyword>
<reference evidence="2 3" key="1">
    <citation type="journal article" date="2019" name="ISME J.">
        <title>Genome analyses of uncultured TG2/ZB3 bacteria in 'Margulisbacteria' specifically attached to ectosymbiotic spirochetes of protists in the termite gut.</title>
        <authorList>
            <person name="Utami Y.D."/>
            <person name="Kuwahara H."/>
            <person name="Igai K."/>
            <person name="Murakami T."/>
            <person name="Sugaya K."/>
            <person name="Morikawa T."/>
            <person name="Nagura Y."/>
            <person name="Yuki M."/>
            <person name="Deevong P."/>
            <person name="Inoue T."/>
            <person name="Kihara K."/>
            <person name="Lo N."/>
            <person name="Yamada A."/>
            <person name="Ohkuma M."/>
            <person name="Hongoh Y."/>
        </authorList>
    </citation>
    <scope>NUCLEOTIDE SEQUENCE [LARGE SCALE GENOMIC DNA]</scope>
    <source>
        <strain evidence="2">NkOx7-02</strain>
    </source>
</reference>
<dbReference type="NCBIfam" id="TIGR02385">
    <property type="entry name" value="RelE_StbE"/>
    <property type="match status" value="1"/>
</dbReference>
<sequence length="85" mass="9754">MLRIEFSKNFEKEYRKLSVKKQDRVEAAIEIFLLDNASPVLRKHALKGRWLGHFSLSAGGDLRLHFKLIGNIALFVSVGTHSQLY</sequence>
<dbReference type="Proteomes" id="UP000275925">
    <property type="component" value="Unassembled WGS sequence"/>
</dbReference>
<dbReference type="Gene3D" id="3.30.2310.20">
    <property type="entry name" value="RelE-like"/>
    <property type="match status" value="1"/>
</dbReference>